<dbReference type="EC" id="2.1.2.2" evidence="2"/>
<dbReference type="GO" id="GO:0003676">
    <property type="term" value="F:nucleic acid binding"/>
    <property type="evidence" value="ECO:0007669"/>
    <property type="project" value="InterPro"/>
</dbReference>
<evidence type="ECO:0000256" key="4">
    <source>
        <dbReference type="ARBA" id="ARBA00022755"/>
    </source>
</evidence>
<evidence type="ECO:0000259" key="6">
    <source>
        <dbReference type="PROSITE" id="PS50879"/>
    </source>
</evidence>
<dbReference type="Proteomes" id="UP000189674">
    <property type="component" value="Chromosome"/>
</dbReference>
<evidence type="ECO:0000256" key="5">
    <source>
        <dbReference type="SAM" id="MobiDB-lite"/>
    </source>
</evidence>
<sequence length="368" mass="40691">MSNQITIYTDGGSRGNPGPGGSGYALYDSEGNLILGRGVYLGKTTNNVAEYTGMLEALRTASEMNFENVQVFTDSELMTKQLNGIYKVKSPNLKSIYKQCVELLDSFASWEVSHVYRENNKEADALANQAMDARADVEIEGDVPAEPKGKKLRLGVLISGGGRTMENIDKQIKAGKLNAEIAVAVCSRAKIKGVELTRKLGHKLEIVRKKDLPDLDAFSDRLVEIMDENRVDLIVQAGWLCLWKIPDKYDSRVMNIHPSLLPSFGGKGMWGNHVHQAVLDRGCKVSGCTVHFCTNEYDEGPIVIQRCCPAKPDDTPEKLASRVFAEECIAYPEAIRLFSEDRLSIRDGKVFIEEASASRKPRGQANLF</sequence>
<dbReference type="SUPFAM" id="SSF53328">
    <property type="entry name" value="Formyltransferase"/>
    <property type="match status" value="1"/>
</dbReference>
<feature type="domain" description="RNase H type-1" evidence="6">
    <location>
        <begin position="1"/>
        <end position="132"/>
    </location>
</feature>
<organism evidence="7 8">
    <name type="scientific">Anaerohalosphaera lusitana</name>
    <dbReference type="NCBI Taxonomy" id="1936003"/>
    <lineage>
        <taxon>Bacteria</taxon>
        <taxon>Pseudomonadati</taxon>
        <taxon>Planctomycetota</taxon>
        <taxon>Phycisphaerae</taxon>
        <taxon>Sedimentisphaerales</taxon>
        <taxon>Anaerohalosphaeraceae</taxon>
        <taxon>Anaerohalosphaera</taxon>
    </lineage>
</organism>
<dbReference type="Pfam" id="PF00551">
    <property type="entry name" value="Formyl_trans_N"/>
    <property type="match status" value="1"/>
</dbReference>
<evidence type="ECO:0000256" key="2">
    <source>
        <dbReference type="ARBA" id="ARBA00012254"/>
    </source>
</evidence>
<dbReference type="RefSeq" id="WP_205847987.1">
    <property type="nucleotide sequence ID" value="NZ_CP019791.1"/>
</dbReference>
<reference evidence="8" key="1">
    <citation type="submission" date="2017-02" db="EMBL/GenBank/DDBJ databases">
        <title>Comparative genomics and description of representatives of a novel lineage of planctomycetes thriving in anoxic sediments.</title>
        <authorList>
            <person name="Spring S."/>
            <person name="Bunk B."/>
            <person name="Sproer C."/>
        </authorList>
    </citation>
    <scope>NUCLEOTIDE SEQUENCE [LARGE SCALE GENOMIC DNA]</scope>
    <source>
        <strain evidence="8">ST-NAGAB-D1</strain>
    </source>
</reference>
<keyword evidence="4" id="KW-0658">Purine biosynthesis</keyword>
<name>A0A1U9NIJ9_9BACT</name>
<dbReference type="PROSITE" id="PS50879">
    <property type="entry name" value="RNASE_H_1"/>
    <property type="match status" value="1"/>
</dbReference>
<gene>
    <name evidence="7" type="primary">purN</name>
    <name evidence="7" type="ORF">STSP2_00702</name>
</gene>
<dbReference type="EMBL" id="CP019791">
    <property type="protein sequence ID" value="AQT67554.1"/>
    <property type="molecule type" value="Genomic_DNA"/>
</dbReference>
<dbReference type="InterPro" id="IPR004607">
    <property type="entry name" value="GART"/>
</dbReference>
<feature type="region of interest" description="Disordered" evidence="5">
    <location>
        <begin position="1"/>
        <end position="22"/>
    </location>
</feature>
<dbReference type="InterPro" id="IPR002376">
    <property type="entry name" value="Formyl_transf_N"/>
</dbReference>
<dbReference type="GO" id="GO:0006189">
    <property type="term" value="P:'de novo' IMP biosynthetic process"/>
    <property type="evidence" value="ECO:0007669"/>
    <property type="project" value="InterPro"/>
</dbReference>
<evidence type="ECO:0000313" key="8">
    <source>
        <dbReference type="Proteomes" id="UP000189674"/>
    </source>
</evidence>
<dbReference type="InterPro" id="IPR012337">
    <property type="entry name" value="RNaseH-like_sf"/>
</dbReference>
<dbReference type="InterPro" id="IPR036397">
    <property type="entry name" value="RNaseH_sf"/>
</dbReference>
<proteinExistence type="predicted"/>
<dbReference type="InterPro" id="IPR002156">
    <property type="entry name" value="RNaseH_domain"/>
</dbReference>
<dbReference type="InterPro" id="IPR036477">
    <property type="entry name" value="Formyl_transf_N_sf"/>
</dbReference>
<dbReference type="GO" id="GO:0005829">
    <property type="term" value="C:cytosol"/>
    <property type="evidence" value="ECO:0007669"/>
    <property type="project" value="TreeGrafter"/>
</dbReference>
<dbReference type="GO" id="GO:0004523">
    <property type="term" value="F:RNA-DNA hybrid ribonuclease activity"/>
    <property type="evidence" value="ECO:0007669"/>
    <property type="project" value="InterPro"/>
</dbReference>
<dbReference type="Gene3D" id="3.40.50.170">
    <property type="entry name" value="Formyl transferase, N-terminal domain"/>
    <property type="match status" value="1"/>
</dbReference>
<accession>A0A1U9NIJ9</accession>
<dbReference type="PANTHER" id="PTHR43369">
    <property type="entry name" value="PHOSPHORIBOSYLGLYCINAMIDE FORMYLTRANSFERASE"/>
    <property type="match status" value="1"/>
</dbReference>
<dbReference type="GO" id="GO:0004644">
    <property type="term" value="F:phosphoribosylglycinamide formyltransferase activity"/>
    <property type="evidence" value="ECO:0007669"/>
    <property type="project" value="UniProtKB-EC"/>
</dbReference>
<comment type="pathway">
    <text evidence="1">Purine metabolism; IMP biosynthesis via de novo pathway; N(2)-formyl-N(1)-(5-phospho-D-ribosyl)glycinamide from N(1)-(5-phospho-D-ribosyl)glycinamide (10-formyl THF route): step 1/1.</text>
</comment>
<dbReference type="CDD" id="cd08645">
    <property type="entry name" value="FMT_core_GART"/>
    <property type="match status" value="1"/>
</dbReference>
<dbReference type="Pfam" id="PF13456">
    <property type="entry name" value="RVT_3"/>
    <property type="match status" value="1"/>
</dbReference>
<keyword evidence="3 7" id="KW-0808">Transferase</keyword>
<protein>
    <recommendedName>
        <fullName evidence="2">phosphoribosylglycinamide formyltransferase 1</fullName>
        <ecNumber evidence="2">2.1.2.2</ecNumber>
    </recommendedName>
</protein>
<evidence type="ECO:0000313" key="7">
    <source>
        <dbReference type="EMBL" id="AQT67554.1"/>
    </source>
</evidence>
<dbReference type="Gene3D" id="3.30.420.10">
    <property type="entry name" value="Ribonuclease H-like superfamily/Ribonuclease H"/>
    <property type="match status" value="1"/>
</dbReference>
<dbReference type="SUPFAM" id="SSF53098">
    <property type="entry name" value="Ribonuclease H-like"/>
    <property type="match status" value="1"/>
</dbReference>
<dbReference type="AlphaFoldDB" id="A0A1U9NIJ9"/>
<evidence type="ECO:0000256" key="3">
    <source>
        <dbReference type="ARBA" id="ARBA00022679"/>
    </source>
</evidence>
<keyword evidence="8" id="KW-1185">Reference proteome</keyword>
<evidence type="ECO:0000256" key="1">
    <source>
        <dbReference type="ARBA" id="ARBA00005054"/>
    </source>
</evidence>
<dbReference type="CDD" id="cd09279">
    <property type="entry name" value="RNase_HI_like"/>
    <property type="match status" value="1"/>
</dbReference>
<dbReference type="KEGG" id="alus:STSP2_00702"/>
<dbReference type="PANTHER" id="PTHR43369:SF2">
    <property type="entry name" value="PHOSPHORIBOSYLGLYCINAMIDE FORMYLTRANSFERASE"/>
    <property type="match status" value="1"/>
</dbReference>
<feature type="compositionally biased region" description="Gly residues" evidence="5">
    <location>
        <begin position="12"/>
        <end position="22"/>
    </location>
</feature>
<dbReference type="STRING" id="1936003.STSP2_00702"/>